<dbReference type="Pfam" id="PF04978">
    <property type="entry name" value="MST"/>
    <property type="match status" value="1"/>
</dbReference>
<proteinExistence type="predicted"/>
<dbReference type="InterPro" id="IPR007061">
    <property type="entry name" value="MST-like"/>
</dbReference>
<comment type="caution">
    <text evidence="1">The sequence shown here is derived from an EMBL/GenBank/DDBJ whole genome shotgun (WGS) entry which is preliminary data.</text>
</comment>
<dbReference type="RefSeq" id="WP_122183322.1">
    <property type="nucleotide sequence ID" value="NZ_RFFJ01000035.1"/>
</dbReference>
<gene>
    <name evidence="1" type="ORF">EBN88_09230</name>
</gene>
<sequence length="169" mass="19106">MRNGPAREIEDPGQLLVGYLESYRSALWDRLAGLDEEAFHTSRVPSAWTPAQLVWHLAMMERRWFVWGFRGEPVDEPWGDRDAEGRWTLPEGVDVAELRRRYWGQAERVAEAIAGAALTERAAVGGRFDGTVETPPTLGWILCHVLQEYARHLGHLDIARELTDGTVGE</sequence>
<name>A0A3M2M0I0_9ACTN</name>
<protein>
    <submittedName>
        <fullName evidence="1">DUF664 domain-containing protein</fullName>
    </submittedName>
</protein>
<dbReference type="Gene3D" id="1.20.120.450">
    <property type="entry name" value="dinb family like domain"/>
    <property type="match status" value="1"/>
</dbReference>
<dbReference type="EMBL" id="RFFJ01000035">
    <property type="protein sequence ID" value="RMI42373.1"/>
    <property type="molecule type" value="Genomic_DNA"/>
</dbReference>
<dbReference type="AlphaFoldDB" id="A0A3M2M0I0"/>
<evidence type="ECO:0000313" key="1">
    <source>
        <dbReference type="EMBL" id="RMI42373.1"/>
    </source>
</evidence>
<dbReference type="Proteomes" id="UP000278673">
    <property type="component" value="Unassembled WGS sequence"/>
</dbReference>
<evidence type="ECO:0000313" key="2">
    <source>
        <dbReference type="Proteomes" id="UP000278673"/>
    </source>
</evidence>
<keyword evidence="2" id="KW-1185">Reference proteome</keyword>
<organism evidence="1 2">
    <name type="scientific">Streptomyces triticirhizae</name>
    <dbReference type="NCBI Taxonomy" id="2483353"/>
    <lineage>
        <taxon>Bacteria</taxon>
        <taxon>Bacillati</taxon>
        <taxon>Actinomycetota</taxon>
        <taxon>Actinomycetes</taxon>
        <taxon>Kitasatosporales</taxon>
        <taxon>Streptomycetaceae</taxon>
        <taxon>Streptomyces</taxon>
    </lineage>
</organism>
<dbReference type="SUPFAM" id="SSF109854">
    <property type="entry name" value="DinB/YfiT-like putative metalloenzymes"/>
    <property type="match status" value="1"/>
</dbReference>
<dbReference type="InterPro" id="IPR034660">
    <property type="entry name" value="DinB/YfiT-like"/>
</dbReference>
<accession>A0A3M2M0I0</accession>
<reference evidence="1 2" key="1">
    <citation type="submission" date="2018-10" db="EMBL/GenBank/DDBJ databases">
        <title>Isolation, diversity and antifungal activity of actinobacteria from wheat.</title>
        <authorList>
            <person name="Han C."/>
        </authorList>
    </citation>
    <scope>NUCLEOTIDE SEQUENCE [LARGE SCALE GENOMIC DNA]</scope>
    <source>
        <strain evidence="1 2">NEAU-YY642</strain>
    </source>
</reference>